<comment type="caution">
    <text evidence="2">The sequence shown here is derived from an EMBL/GenBank/DDBJ whole genome shotgun (WGS) entry which is preliminary data.</text>
</comment>
<dbReference type="OrthoDB" id="9867706at2"/>
<accession>A0A318SJ79</accession>
<protein>
    <submittedName>
        <fullName evidence="2">Uncharacterized protein</fullName>
    </submittedName>
</protein>
<dbReference type="EMBL" id="QJTC01000016">
    <property type="protein sequence ID" value="PYE76044.1"/>
    <property type="molecule type" value="Genomic_DNA"/>
</dbReference>
<sequence length="103" mass="11777">MLLNFAITPTSLIEMAKDRSGMELQSMASELNYRKDRITKLKNGKCALTATEVYYFSQKAGLPFAETIKELELAKRPELAHVWGEERQEPRLRDRDGSTISIQ</sequence>
<name>A0A318SJ79_9BURK</name>
<dbReference type="AlphaFoldDB" id="A0A318SJ79"/>
<evidence type="ECO:0000256" key="1">
    <source>
        <dbReference type="SAM" id="MobiDB-lite"/>
    </source>
</evidence>
<reference evidence="2 3" key="1">
    <citation type="submission" date="2018-06" db="EMBL/GenBank/DDBJ databases">
        <title>Genomic Encyclopedia of Type Strains, Phase III (KMG-III): the genomes of soil and plant-associated and newly described type strains.</title>
        <authorList>
            <person name="Whitman W."/>
        </authorList>
    </citation>
    <scope>NUCLEOTIDE SEQUENCE [LARGE SCALE GENOMIC DNA]</scope>
    <source>
        <strain evidence="2 3">CECT 7646</strain>
    </source>
</reference>
<dbReference type="RefSeq" id="WP_146228723.1">
    <property type="nucleotide sequence ID" value="NZ_JAMOFZ010000016.1"/>
</dbReference>
<organism evidence="2 3">
    <name type="scientific">Xylophilus ampelinus</name>
    <dbReference type="NCBI Taxonomy" id="54067"/>
    <lineage>
        <taxon>Bacteria</taxon>
        <taxon>Pseudomonadati</taxon>
        <taxon>Pseudomonadota</taxon>
        <taxon>Betaproteobacteria</taxon>
        <taxon>Burkholderiales</taxon>
        <taxon>Xylophilus</taxon>
    </lineage>
</organism>
<feature type="compositionally biased region" description="Basic and acidic residues" evidence="1">
    <location>
        <begin position="84"/>
        <end position="97"/>
    </location>
</feature>
<dbReference type="Proteomes" id="UP000247540">
    <property type="component" value="Unassembled WGS sequence"/>
</dbReference>
<proteinExistence type="predicted"/>
<feature type="region of interest" description="Disordered" evidence="1">
    <location>
        <begin position="84"/>
        <end position="103"/>
    </location>
</feature>
<keyword evidence="3" id="KW-1185">Reference proteome</keyword>
<gene>
    <name evidence="2" type="ORF">DFQ15_1164</name>
</gene>
<evidence type="ECO:0000313" key="2">
    <source>
        <dbReference type="EMBL" id="PYE76044.1"/>
    </source>
</evidence>
<evidence type="ECO:0000313" key="3">
    <source>
        <dbReference type="Proteomes" id="UP000247540"/>
    </source>
</evidence>